<evidence type="ECO:0000259" key="1">
    <source>
        <dbReference type="SMART" id="SM00829"/>
    </source>
</evidence>
<comment type="caution">
    <text evidence="2">The sequence shown here is derived from an EMBL/GenBank/DDBJ whole genome shotgun (WGS) entry which is preliminary data.</text>
</comment>
<dbReference type="EMBL" id="JBHRTL010000006">
    <property type="protein sequence ID" value="MFC3155020.1"/>
    <property type="molecule type" value="Genomic_DNA"/>
</dbReference>
<sequence>MQDYRALRIHRGDDNDFSVAVESVPASTLPDGDILVRVHYSDLNYKDALGAIGKPGVSRNFPHTPGIDAAGEVVSDSTNQYRPGDRVLISGYDFGMNTPGGLAQYCRVPLQWVCPCPPQLDLPEAMIFGTAGLTAAMCLDKLARLQHKAISDTRLLVSGASGGVGSLATAMAAKLGFQVIAMSGKTQAHDSLRALGATEVISSAEWLEANKKALLKPQWDCAIDTLGGDALFNIIKATEREGAVAACGLASGADFAATVYPFILRGVALLGVDSAEQANDYKRKLWLHLATDLKPASLRSMCEEITLEQVPDVLASMRAGRSRGRYLVRVD</sequence>
<feature type="domain" description="Enoyl reductase (ER)" evidence="1">
    <location>
        <begin position="12"/>
        <end position="328"/>
    </location>
</feature>
<protein>
    <submittedName>
        <fullName evidence="2">YhdH/YhfP family quinone oxidoreductase</fullName>
    </submittedName>
</protein>
<dbReference type="Gene3D" id="3.40.50.720">
    <property type="entry name" value="NAD(P)-binding Rossmann-like Domain"/>
    <property type="match status" value="1"/>
</dbReference>
<dbReference type="NCBIfam" id="TIGR02823">
    <property type="entry name" value="oxido_YhdH"/>
    <property type="match status" value="1"/>
</dbReference>
<evidence type="ECO:0000313" key="3">
    <source>
        <dbReference type="Proteomes" id="UP001595548"/>
    </source>
</evidence>
<dbReference type="SMART" id="SM00829">
    <property type="entry name" value="PKS_ER"/>
    <property type="match status" value="1"/>
</dbReference>
<gene>
    <name evidence="2" type="ORF">ACFOEB_07390</name>
</gene>
<dbReference type="InterPro" id="IPR013154">
    <property type="entry name" value="ADH-like_N"/>
</dbReference>
<dbReference type="PANTHER" id="PTHR43677:SF1">
    <property type="entry name" value="ACRYLYL-COA REDUCTASE ACUI-RELATED"/>
    <property type="match status" value="1"/>
</dbReference>
<reference evidence="3" key="1">
    <citation type="journal article" date="2019" name="Int. J. Syst. Evol. Microbiol.">
        <title>The Global Catalogue of Microorganisms (GCM) 10K type strain sequencing project: providing services to taxonomists for standard genome sequencing and annotation.</title>
        <authorList>
            <consortium name="The Broad Institute Genomics Platform"/>
            <consortium name="The Broad Institute Genome Sequencing Center for Infectious Disease"/>
            <person name="Wu L."/>
            <person name="Ma J."/>
        </authorList>
    </citation>
    <scope>NUCLEOTIDE SEQUENCE [LARGE SCALE GENOMIC DNA]</scope>
    <source>
        <strain evidence="3">KCTC 52141</strain>
    </source>
</reference>
<dbReference type="SUPFAM" id="SSF51735">
    <property type="entry name" value="NAD(P)-binding Rossmann-fold domains"/>
    <property type="match status" value="1"/>
</dbReference>
<keyword evidence="3" id="KW-1185">Reference proteome</keyword>
<dbReference type="InterPro" id="IPR020843">
    <property type="entry name" value="ER"/>
</dbReference>
<dbReference type="InterPro" id="IPR013149">
    <property type="entry name" value="ADH-like_C"/>
</dbReference>
<dbReference type="Gene3D" id="3.90.180.10">
    <property type="entry name" value="Medium-chain alcohol dehydrogenases, catalytic domain"/>
    <property type="match status" value="1"/>
</dbReference>
<dbReference type="InterPro" id="IPR036291">
    <property type="entry name" value="NAD(P)-bd_dom_sf"/>
</dbReference>
<dbReference type="InterPro" id="IPR014188">
    <property type="entry name" value="Acrylyl-CoA_reductase_AcuI"/>
</dbReference>
<evidence type="ECO:0000313" key="2">
    <source>
        <dbReference type="EMBL" id="MFC3155020.1"/>
    </source>
</evidence>
<dbReference type="SUPFAM" id="SSF50129">
    <property type="entry name" value="GroES-like"/>
    <property type="match status" value="1"/>
</dbReference>
<proteinExistence type="predicted"/>
<dbReference type="RefSeq" id="WP_382415536.1">
    <property type="nucleotide sequence ID" value="NZ_AP031500.1"/>
</dbReference>
<name>A0ABV7HR64_9GAMM</name>
<dbReference type="Pfam" id="PF08240">
    <property type="entry name" value="ADH_N"/>
    <property type="match status" value="1"/>
</dbReference>
<dbReference type="CDD" id="cd05280">
    <property type="entry name" value="MDR_yhdh_yhfp"/>
    <property type="match status" value="1"/>
</dbReference>
<dbReference type="PANTHER" id="PTHR43677">
    <property type="entry name" value="SHORT-CHAIN DEHYDROGENASE/REDUCTASE"/>
    <property type="match status" value="1"/>
</dbReference>
<organism evidence="2 3">
    <name type="scientific">Gilvimarinus japonicus</name>
    <dbReference type="NCBI Taxonomy" id="1796469"/>
    <lineage>
        <taxon>Bacteria</taxon>
        <taxon>Pseudomonadati</taxon>
        <taxon>Pseudomonadota</taxon>
        <taxon>Gammaproteobacteria</taxon>
        <taxon>Cellvibrionales</taxon>
        <taxon>Cellvibrionaceae</taxon>
        <taxon>Gilvimarinus</taxon>
    </lineage>
</organism>
<accession>A0ABV7HR64</accession>
<dbReference type="Proteomes" id="UP001595548">
    <property type="component" value="Unassembled WGS sequence"/>
</dbReference>
<dbReference type="InterPro" id="IPR011032">
    <property type="entry name" value="GroES-like_sf"/>
</dbReference>
<dbReference type="InterPro" id="IPR051397">
    <property type="entry name" value="Zn-ADH-like_protein"/>
</dbReference>
<dbReference type="Pfam" id="PF00107">
    <property type="entry name" value="ADH_zinc_N"/>
    <property type="match status" value="1"/>
</dbReference>